<dbReference type="PROSITE" id="PS51257">
    <property type="entry name" value="PROKAR_LIPOPROTEIN"/>
    <property type="match status" value="1"/>
</dbReference>
<evidence type="ECO:0000256" key="2">
    <source>
        <dbReference type="SAM" id="SignalP"/>
    </source>
</evidence>
<name>A0ABU3ZBA4_9GAMM</name>
<evidence type="ECO:0008006" key="5">
    <source>
        <dbReference type="Google" id="ProtNLM"/>
    </source>
</evidence>
<gene>
    <name evidence="3" type="ORF">R2X38_00080</name>
</gene>
<feature type="chain" id="PRO_5045292449" description="Thrombospondin" evidence="2">
    <location>
        <begin position="20"/>
        <end position="1386"/>
    </location>
</feature>
<evidence type="ECO:0000256" key="1">
    <source>
        <dbReference type="SAM" id="MobiDB-lite"/>
    </source>
</evidence>
<dbReference type="EMBL" id="JAWJZI010000001">
    <property type="protein sequence ID" value="MDV5167389.1"/>
    <property type="molecule type" value="Genomic_DNA"/>
</dbReference>
<proteinExistence type="predicted"/>
<feature type="compositionally biased region" description="Basic and acidic residues" evidence="1">
    <location>
        <begin position="279"/>
        <end position="297"/>
    </location>
</feature>
<dbReference type="Gene3D" id="4.10.1080.10">
    <property type="entry name" value="TSP type-3 repeat"/>
    <property type="match status" value="2"/>
</dbReference>
<keyword evidence="4" id="KW-1185">Reference proteome</keyword>
<evidence type="ECO:0000313" key="4">
    <source>
        <dbReference type="Proteomes" id="UP001186452"/>
    </source>
</evidence>
<accession>A0ABU3ZBA4</accession>
<reference evidence="3 4" key="1">
    <citation type="submission" date="2023-10" db="EMBL/GenBank/DDBJ databases">
        <title>Marine bacteria isolated from horseshoe crab.</title>
        <authorList>
            <person name="Cheng T.H."/>
        </authorList>
    </citation>
    <scope>NUCLEOTIDE SEQUENCE [LARGE SCALE GENOMIC DNA]</scope>
    <source>
        <strain evidence="3 4">HSC6</strain>
    </source>
</reference>
<feature type="compositionally biased region" description="Basic and acidic residues" evidence="1">
    <location>
        <begin position="309"/>
        <end position="330"/>
    </location>
</feature>
<feature type="compositionally biased region" description="Acidic residues" evidence="1">
    <location>
        <begin position="368"/>
        <end position="393"/>
    </location>
</feature>
<keyword evidence="2" id="KW-0732">Signal</keyword>
<feature type="compositionally biased region" description="Acidic residues" evidence="1">
    <location>
        <begin position="253"/>
        <end position="265"/>
    </location>
</feature>
<dbReference type="Proteomes" id="UP001186452">
    <property type="component" value="Unassembled WGS sequence"/>
</dbReference>
<comment type="caution">
    <text evidence="3">The sequence shown here is derived from an EMBL/GenBank/DDBJ whole genome shotgun (WGS) entry which is preliminary data.</text>
</comment>
<feature type="compositionally biased region" description="Basic and acidic residues" evidence="1">
    <location>
        <begin position="341"/>
        <end position="355"/>
    </location>
</feature>
<evidence type="ECO:0000313" key="3">
    <source>
        <dbReference type="EMBL" id="MDV5167389.1"/>
    </source>
</evidence>
<dbReference type="RefSeq" id="WP_317519933.1">
    <property type="nucleotide sequence ID" value="NZ_JAWJZI010000001.1"/>
</dbReference>
<protein>
    <recommendedName>
        <fullName evidence="5">Thrombospondin</fullName>
    </recommendedName>
</protein>
<feature type="region of interest" description="Disordered" evidence="1">
    <location>
        <begin position="246"/>
        <end position="404"/>
    </location>
</feature>
<dbReference type="SUPFAM" id="SSF103647">
    <property type="entry name" value="TSP type-3 repeat"/>
    <property type="match status" value="1"/>
</dbReference>
<feature type="signal peptide" evidence="2">
    <location>
        <begin position="1"/>
        <end position="19"/>
    </location>
</feature>
<organism evidence="3 4">
    <name type="scientific">Photobacterium rosenbergii</name>
    <dbReference type="NCBI Taxonomy" id="294936"/>
    <lineage>
        <taxon>Bacteria</taxon>
        <taxon>Pseudomonadati</taxon>
        <taxon>Pseudomonadota</taxon>
        <taxon>Gammaproteobacteria</taxon>
        <taxon>Vibrionales</taxon>
        <taxon>Vibrionaceae</taxon>
        <taxon>Photobacterium</taxon>
    </lineage>
</organism>
<sequence length="1386" mass="155971">MKRHPIAVAVGLGTLLTLAACNDDNNSNVEQPTPEPTTSMSVKAIDGYLHNAFVWLDIDKDYQFDQGTEPSGRSENGIAALDVSGVENPQLYPVVVKAIEKETIDLDNPDVTVSKSFVMSAPSGSTVVSPLTTMVDFKMRQEGLSQDEAKADVAQMFGVEPELLDRDYEDKEAVGASVAVKLVKQSAKSIVTAGVLPESEEELDENSIDAIVAEAIEDGNQVGNALITDRGEELPDDYDFERVVSEENKTVEADTDSDGVTDSEDDFPKNSAEWEDLDGDGHGDNLADKFPNNKDEWEDKDGDGYGDNLADKFPDDKTEWADFDLDKIGDNSDPDDDNDNVDDHLDAFPFDKSEWLDTDDDKIGNNADPDDDGDEVNDEDDAFPLDSTEWLDSDSDKVGDNSDIYPYDPEKSVADVVTHYVYTSPMFIDILMDVRTLDVVHDITVETLNNTDIRKTETIAYTDSESGTLFGEWESHATYKEDGSFERHSFGYYDYNLDGNIQYESQWLDIGTYSESQESFWRYIDESDATSEGGSNGVNRIFDDIDIASNVALEKLDGIDAVQYLTVSTSGPQDVVTTETTLEQYDLTNWVFGDKDGELNYSAQSTSTASSGVVVDYQDTRDWQANGVINTLIGFSVLNEQQYTFSHFRPIWAAPQQPYFEEYAQYSFVPDKADILGNYWYEVTTEYDLAANTEVVKGYRYLLSGSEGKLIDEANPYGVRFNSFSLTKTAITESEYNESVSWNHTPVSDEYFDSAENNFTAQQPDVGQDYKVFIKGDNGLWVGHRFAEWGSLQVTDLASQVETLRNGGYGFDEIDETLLPGLSNYNGMLLDKSFQYDASGAPRQWYVVTSNDLLTPNPDGEYQLASLQLVHDGIQPNWRVDDTQSGTLVISVPHTDNPWNWFNAYWRAMVNADEIDLVSGAWKSWLGEFYLTQDEAEMAITQHGRICNLGNTEWDAAGPIGKPQYSDYADILEQCVYVQTTEIDIAGQSYYLFNGQELQQWHFDEQGNGKVVFGDDSAADFTWQVNSDGVIEITYDWGPVDYFAITGSDDQYVGLKIYSQWDEDGEDRFNIWAARVTTYPPMITSCPVDQQGATLEDFYQAIETCGGYNAIEDDFNNTLAGMTYVRVRSDGDTRAYQFQENGQFNWIRAGDWRSAEGTFWDITNEGFLKIVSDEGNADEFMLLAHQQFYDNQSSFVVYEQYLEDDELQRDIWSFVFREYEQGQPLSMCEKGDTPWNDAEDQPASYATEQDYQDAVQQCLVWTDNRMLKFTEDMLIGKNADEETIWRITTDEDGETIRFSPDHTGAFIDPEDGDFPFDWQLVDGQVRITITHQDYIGSSEILAITESDGIQFVIKSFWIDTSGEWINPPPVEGEGEILGYILELESK</sequence>
<dbReference type="InterPro" id="IPR028974">
    <property type="entry name" value="TSP_type-3_rpt"/>
</dbReference>